<evidence type="ECO:0000313" key="2">
    <source>
        <dbReference type="EMBL" id="KAJ8493761.1"/>
    </source>
</evidence>
<proteinExistence type="predicted"/>
<accession>A0AAV8R8D5</accession>
<gene>
    <name evidence="2" type="ORF">OPV22_015482</name>
</gene>
<reference evidence="2 3" key="1">
    <citation type="submission" date="2022-12" db="EMBL/GenBank/DDBJ databases">
        <title>Chromosome-scale assembly of the Ensete ventricosum genome.</title>
        <authorList>
            <person name="Dussert Y."/>
            <person name="Stocks J."/>
            <person name="Wendawek A."/>
            <person name="Woldeyes F."/>
            <person name="Nichols R.A."/>
            <person name="Borrell J.S."/>
        </authorList>
    </citation>
    <scope>NUCLEOTIDE SEQUENCE [LARGE SCALE GENOMIC DNA]</scope>
    <source>
        <strain evidence="3">cv. Maze</strain>
        <tissue evidence="2">Seeds</tissue>
    </source>
</reference>
<keyword evidence="3" id="KW-1185">Reference proteome</keyword>
<feature type="region of interest" description="Disordered" evidence="1">
    <location>
        <begin position="1"/>
        <end position="40"/>
    </location>
</feature>
<sequence>MATDGYRPLKEASSRCSFSGHQVNMEKDDDGPPHKGESDDEMSNAHFICSVCSYMAVALTLEHYKSNASITGDEI</sequence>
<dbReference type="Proteomes" id="UP001222027">
    <property type="component" value="Unassembled WGS sequence"/>
</dbReference>
<dbReference type="AlphaFoldDB" id="A0AAV8R8D5"/>
<dbReference type="EMBL" id="JAQQAF010000004">
    <property type="protein sequence ID" value="KAJ8493761.1"/>
    <property type="molecule type" value="Genomic_DNA"/>
</dbReference>
<organism evidence="2 3">
    <name type="scientific">Ensete ventricosum</name>
    <name type="common">Abyssinian banana</name>
    <name type="synonym">Musa ensete</name>
    <dbReference type="NCBI Taxonomy" id="4639"/>
    <lineage>
        <taxon>Eukaryota</taxon>
        <taxon>Viridiplantae</taxon>
        <taxon>Streptophyta</taxon>
        <taxon>Embryophyta</taxon>
        <taxon>Tracheophyta</taxon>
        <taxon>Spermatophyta</taxon>
        <taxon>Magnoliopsida</taxon>
        <taxon>Liliopsida</taxon>
        <taxon>Zingiberales</taxon>
        <taxon>Musaceae</taxon>
        <taxon>Ensete</taxon>
    </lineage>
</organism>
<feature type="compositionally biased region" description="Basic and acidic residues" evidence="1">
    <location>
        <begin position="24"/>
        <end position="37"/>
    </location>
</feature>
<evidence type="ECO:0000313" key="3">
    <source>
        <dbReference type="Proteomes" id="UP001222027"/>
    </source>
</evidence>
<comment type="caution">
    <text evidence="2">The sequence shown here is derived from an EMBL/GenBank/DDBJ whole genome shotgun (WGS) entry which is preliminary data.</text>
</comment>
<evidence type="ECO:0000256" key="1">
    <source>
        <dbReference type="SAM" id="MobiDB-lite"/>
    </source>
</evidence>
<name>A0AAV8R8D5_ENSVE</name>
<protein>
    <submittedName>
        <fullName evidence="2">Uncharacterized protein</fullName>
    </submittedName>
</protein>